<dbReference type="InterPro" id="IPR025312">
    <property type="entry name" value="DUF4216"/>
</dbReference>
<feature type="domain" description="DUF4216" evidence="1">
    <location>
        <begin position="2"/>
        <end position="42"/>
    </location>
</feature>
<reference evidence="2 3" key="1">
    <citation type="journal article" date="2023" name="Plants (Basel)">
        <title>Bridging the Gap: Combining Genomics and Transcriptomics Approaches to Understand Stylosanthes scabra, an Orphan Legume from the Brazilian Caatinga.</title>
        <authorList>
            <person name="Ferreira-Neto J.R.C."/>
            <person name="da Silva M.D."/>
            <person name="Binneck E."/>
            <person name="de Melo N.F."/>
            <person name="da Silva R.H."/>
            <person name="de Melo A.L.T.M."/>
            <person name="Pandolfi V."/>
            <person name="Bustamante F.O."/>
            <person name="Brasileiro-Vidal A.C."/>
            <person name="Benko-Iseppon A.M."/>
        </authorList>
    </citation>
    <scope>NUCLEOTIDE SEQUENCE [LARGE SCALE GENOMIC DNA]</scope>
    <source>
        <tissue evidence="2">Leaves</tissue>
    </source>
</reference>
<keyword evidence="3" id="KW-1185">Reference proteome</keyword>
<dbReference type="Proteomes" id="UP001341840">
    <property type="component" value="Unassembled WGS sequence"/>
</dbReference>
<proteinExistence type="predicted"/>
<gene>
    <name evidence="2" type="ORF">PIB30_039429</name>
</gene>
<evidence type="ECO:0000259" key="1">
    <source>
        <dbReference type="Pfam" id="PF13952"/>
    </source>
</evidence>
<comment type="caution">
    <text evidence="2">The sequence shown here is derived from an EMBL/GenBank/DDBJ whole genome shotgun (WGS) entry which is preliminary data.</text>
</comment>
<name>A0ABU6SEK7_9FABA</name>
<organism evidence="2 3">
    <name type="scientific">Stylosanthes scabra</name>
    <dbReference type="NCBI Taxonomy" id="79078"/>
    <lineage>
        <taxon>Eukaryota</taxon>
        <taxon>Viridiplantae</taxon>
        <taxon>Streptophyta</taxon>
        <taxon>Embryophyta</taxon>
        <taxon>Tracheophyta</taxon>
        <taxon>Spermatophyta</taxon>
        <taxon>Magnoliopsida</taxon>
        <taxon>eudicotyledons</taxon>
        <taxon>Gunneridae</taxon>
        <taxon>Pentapetalae</taxon>
        <taxon>rosids</taxon>
        <taxon>fabids</taxon>
        <taxon>Fabales</taxon>
        <taxon>Fabaceae</taxon>
        <taxon>Papilionoideae</taxon>
        <taxon>50 kb inversion clade</taxon>
        <taxon>dalbergioids sensu lato</taxon>
        <taxon>Dalbergieae</taxon>
        <taxon>Pterocarpus clade</taxon>
        <taxon>Stylosanthes</taxon>
    </lineage>
</organism>
<dbReference type="Pfam" id="PF13952">
    <property type="entry name" value="DUF4216"/>
    <property type="match status" value="1"/>
</dbReference>
<dbReference type="EMBL" id="JASCZI010060623">
    <property type="protein sequence ID" value="MED6134696.1"/>
    <property type="molecule type" value="Genomic_DNA"/>
</dbReference>
<accession>A0ABU6SEK7</accession>
<evidence type="ECO:0000313" key="2">
    <source>
        <dbReference type="EMBL" id="MED6134696.1"/>
    </source>
</evidence>
<evidence type="ECO:0000313" key="3">
    <source>
        <dbReference type="Proteomes" id="UP001341840"/>
    </source>
</evidence>
<protein>
    <recommendedName>
        <fullName evidence="1">DUF4216 domain-containing protein</fullName>
    </recommendedName>
</protein>
<sequence length="119" mass="13543">MCEWYDSARLRGTRTHKDYQITEANHSRIYDQFDPFILAQNDEAYQNVDEIPVTLIIETEIHETLRSPTGEMDIVNTQVDRGRGRGIKAGVDEVVGVGLERGPAFPSTSERRGWNLYSA</sequence>